<dbReference type="PANTHER" id="PTHR43674:SF13">
    <property type="entry name" value="CN HYDROLASE DOMAIN-CONTAINING PROTEIN"/>
    <property type="match status" value="1"/>
</dbReference>
<evidence type="ECO:0000313" key="4">
    <source>
        <dbReference type="Proteomes" id="UP000542720"/>
    </source>
</evidence>
<dbReference type="InterPro" id="IPR003010">
    <property type="entry name" value="C-N_Hydrolase"/>
</dbReference>
<dbReference type="Proteomes" id="UP000542720">
    <property type="component" value="Unassembled WGS sequence"/>
</dbReference>
<comment type="caution">
    <text evidence="3">The sequence shown here is derived from an EMBL/GenBank/DDBJ whole genome shotgun (WGS) entry which is preliminary data.</text>
</comment>
<organism evidence="3 4">
    <name type="scientific">Aquipseudomonas ullengensis</name>
    <dbReference type="NCBI Taxonomy" id="2759166"/>
    <lineage>
        <taxon>Bacteria</taxon>
        <taxon>Pseudomonadati</taxon>
        <taxon>Pseudomonadota</taxon>
        <taxon>Gammaproteobacteria</taxon>
        <taxon>Pseudomonadales</taxon>
        <taxon>Pseudomonadaceae</taxon>
        <taxon>Aquipseudomonas</taxon>
    </lineage>
</organism>
<dbReference type="Gene3D" id="3.60.110.10">
    <property type="entry name" value="Carbon-nitrogen hydrolase"/>
    <property type="match status" value="1"/>
</dbReference>
<keyword evidence="4" id="KW-1185">Reference proteome</keyword>
<dbReference type="InterPro" id="IPR050345">
    <property type="entry name" value="Aliph_Amidase/BUP"/>
</dbReference>
<dbReference type="SUPFAM" id="SSF56317">
    <property type="entry name" value="Carbon-nitrogen hydrolase"/>
    <property type="match status" value="1"/>
</dbReference>
<dbReference type="Pfam" id="PF00795">
    <property type="entry name" value="CN_hydrolase"/>
    <property type="match status" value="1"/>
</dbReference>
<dbReference type="EMBL" id="JACJUD010000002">
    <property type="protein sequence ID" value="MBB2495043.1"/>
    <property type="molecule type" value="Genomic_DNA"/>
</dbReference>
<dbReference type="PROSITE" id="PS50263">
    <property type="entry name" value="CN_HYDROLASE"/>
    <property type="match status" value="1"/>
</dbReference>
<accession>A0A7W4LKY0</accession>
<proteinExistence type="predicted"/>
<name>A0A7W4LKY0_9GAMM</name>
<sequence length="381" mass="41117">MPTLIRRSLRLLFPALFLALLLAYAAWTQSRPHSHYLSDLRSEVGPNLGTPSGKGNLLGIQPALYNVDYRSVGNLQRKLSAYLDKAHSEGLLTPRTVVILPEHIGTWLVAAGEKPQVFAAHQIDQAMLWLALSHPLDLTAALLTGHGPQRLYDALFRMKAKQMARDYQQLFGGLAKRYGVTLVAGSILLPDPHVRDGVLQVGSGPLYNASQVFAADGSALGQPQRKVYPIPEEAGFTAAAPETELHVVTTPAGRLGVLICADSWYPAGYQQLASQQVDLLAVPAFLTGNQHWSQPWGGYTTFAGTPADVTSQPGQLSEGEAWQRHSLPTRLASTQAHAGMTVFMRGQLWNLGSDGHSMVVGVDGLTLASEAPGGQLINLWL</sequence>
<keyword evidence="1 3" id="KW-0378">Hydrolase</keyword>
<feature type="domain" description="CN hydrolase" evidence="2">
    <location>
        <begin position="119"/>
        <end position="381"/>
    </location>
</feature>
<gene>
    <name evidence="3" type="ORF">H3H51_08435</name>
</gene>
<dbReference type="AlphaFoldDB" id="A0A7W4LKY0"/>
<reference evidence="3 4" key="1">
    <citation type="submission" date="2020-08" db="EMBL/GenBank/DDBJ databases">
        <authorList>
            <person name="Kim C.M."/>
        </authorList>
    </citation>
    <scope>NUCLEOTIDE SEQUENCE [LARGE SCALE GENOMIC DNA]</scope>
    <source>
        <strain evidence="3 4">UL070</strain>
    </source>
</reference>
<dbReference type="InterPro" id="IPR036526">
    <property type="entry name" value="C-N_Hydrolase_sf"/>
</dbReference>
<dbReference type="CDD" id="cd07197">
    <property type="entry name" value="nitrilase"/>
    <property type="match status" value="1"/>
</dbReference>
<evidence type="ECO:0000313" key="3">
    <source>
        <dbReference type="EMBL" id="MBB2495043.1"/>
    </source>
</evidence>
<dbReference type="GO" id="GO:0016811">
    <property type="term" value="F:hydrolase activity, acting on carbon-nitrogen (but not peptide) bonds, in linear amides"/>
    <property type="evidence" value="ECO:0007669"/>
    <property type="project" value="TreeGrafter"/>
</dbReference>
<dbReference type="PANTHER" id="PTHR43674">
    <property type="entry name" value="NITRILASE C965.09-RELATED"/>
    <property type="match status" value="1"/>
</dbReference>
<evidence type="ECO:0000256" key="1">
    <source>
        <dbReference type="ARBA" id="ARBA00022801"/>
    </source>
</evidence>
<evidence type="ECO:0000259" key="2">
    <source>
        <dbReference type="PROSITE" id="PS50263"/>
    </source>
</evidence>
<protein>
    <submittedName>
        <fullName evidence="3">Carbon-nitrogen hydrolase family protein</fullName>
    </submittedName>
</protein>